<dbReference type="Pfam" id="PF03747">
    <property type="entry name" value="ADP_ribosyl_GH"/>
    <property type="match status" value="1"/>
</dbReference>
<dbReference type="InterPro" id="IPR005502">
    <property type="entry name" value="Ribosyl_crysJ1"/>
</dbReference>
<dbReference type="InterPro" id="IPR050792">
    <property type="entry name" value="ADP-ribosylglycohydrolase"/>
</dbReference>
<dbReference type="SUPFAM" id="SSF101478">
    <property type="entry name" value="ADP-ribosylglycohydrolase"/>
    <property type="match status" value="1"/>
</dbReference>
<keyword evidence="1" id="KW-0460">Magnesium</keyword>
<sequence>IMDDIRRGSGKIKTDHILRPRRFSPYKVAHKEANEAYEKILGTIYGHVVGDAIGHLTETLSMEQAHKVYGSVCKGLELVHKKLLQDSTRRKWVLYDWTEESDMMLIIMESLIYHRGQVNLIDVAKRFMDWSERGFQELNDVCGQGLDSYTKSVITHAQFSEAPKDAAEICWRNGPHQMRSGSAAVARTSVLGLHYYSSHAKVIHNTIEVCSITHPDPRCMASCVAVTTAISLMIQKRHLKKDGKVDVNEIIDESYKYAVNCLLGRPIEDFKSLKQHMMATSLKELKLSDISQMSFTYKTLGAGFWALKQKDFRTAIQDIVMQGGDADANAAVAGAMLGCKLGFSAVPASWVNGLCHKGWLDDLVNRYLHMMERGRALPKCESAI</sequence>
<keyword evidence="1" id="KW-0479">Metal-binding</keyword>
<dbReference type="EMBL" id="HACG01030054">
    <property type="protein sequence ID" value="CEK76919.1"/>
    <property type="molecule type" value="Transcribed_RNA"/>
</dbReference>
<dbReference type="PANTHER" id="PTHR16222">
    <property type="entry name" value="ADP-RIBOSYLGLYCOHYDROLASE"/>
    <property type="match status" value="1"/>
</dbReference>
<dbReference type="InterPro" id="IPR036705">
    <property type="entry name" value="Ribosyl_crysJ1_sf"/>
</dbReference>
<feature type="binding site" evidence="1">
    <location>
        <position position="327"/>
    </location>
    <ligand>
        <name>Mg(2+)</name>
        <dbReference type="ChEBI" id="CHEBI:18420"/>
        <label>1</label>
    </ligand>
</feature>
<name>A0A0B7A7H5_9EUPU</name>
<evidence type="ECO:0008006" key="3">
    <source>
        <dbReference type="Google" id="ProtNLM"/>
    </source>
</evidence>
<reference evidence="2" key="1">
    <citation type="submission" date="2014-12" db="EMBL/GenBank/DDBJ databases">
        <title>Insight into the proteome of Arion vulgaris.</title>
        <authorList>
            <person name="Aradska J."/>
            <person name="Bulat T."/>
            <person name="Smidak R."/>
            <person name="Sarate P."/>
            <person name="Gangsoo J."/>
            <person name="Sialana F."/>
            <person name="Bilban M."/>
            <person name="Lubec G."/>
        </authorList>
    </citation>
    <scope>NUCLEOTIDE SEQUENCE</scope>
    <source>
        <tissue evidence="2">Skin</tissue>
    </source>
</reference>
<organism evidence="2">
    <name type="scientific">Arion vulgaris</name>
    <dbReference type="NCBI Taxonomy" id="1028688"/>
    <lineage>
        <taxon>Eukaryota</taxon>
        <taxon>Metazoa</taxon>
        <taxon>Spiralia</taxon>
        <taxon>Lophotrochozoa</taxon>
        <taxon>Mollusca</taxon>
        <taxon>Gastropoda</taxon>
        <taxon>Heterobranchia</taxon>
        <taxon>Euthyneura</taxon>
        <taxon>Panpulmonata</taxon>
        <taxon>Eupulmonata</taxon>
        <taxon>Stylommatophora</taxon>
        <taxon>Helicina</taxon>
        <taxon>Arionoidea</taxon>
        <taxon>Arionidae</taxon>
        <taxon>Arion</taxon>
    </lineage>
</organism>
<feature type="binding site" evidence="1">
    <location>
        <position position="325"/>
    </location>
    <ligand>
        <name>Mg(2+)</name>
        <dbReference type="ChEBI" id="CHEBI:18420"/>
        <label>1</label>
    </ligand>
</feature>
<feature type="binding site" evidence="1">
    <location>
        <position position="98"/>
    </location>
    <ligand>
        <name>Mg(2+)</name>
        <dbReference type="ChEBI" id="CHEBI:18420"/>
        <label>1</label>
    </ligand>
</feature>
<comment type="cofactor">
    <cofactor evidence="1">
        <name>Mg(2+)</name>
        <dbReference type="ChEBI" id="CHEBI:18420"/>
    </cofactor>
    <text evidence="1">Binds 2 magnesium ions per subunit.</text>
</comment>
<evidence type="ECO:0000256" key="1">
    <source>
        <dbReference type="PIRSR" id="PIRSR605502-1"/>
    </source>
</evidence>
<protein>
    <recommendedName>
        <fullName evidence="3">ADP-ribosylglycohydrolase</fullName>
    </recommendedName>
</protein>
<dbReference type="AlphaFoldDB" id="A0A0B7A7H5"/>
<proteinExistence type="predicted"/>
<gene>
    <name evidence="2" type="primary">ORF102151</name>
</gene>
<accession>A0A0B7A7H5</accession>
<feature type="non-terminal residue" evidence="2">
    <location>
        <position position="1"/>
    </location>
</feature>
<dbReference type="PANTHER" id="PTHR16222:SF40">
    <property type="entry name" value="ADP-RIBOSYLGLYCOHYDROLASE"/>
    <property type="match status" value="1"/>
</dbReference>
<evidence type="ECO:0000313" key="2">
    <source>
        <dbReference type="EMBL" id="CEK76919.1"/>
    </source>
</evidence>
<dbReference type="GO" id="GO:0046872">
    <property type="term" value="F:metal ion binding"/>
    <property type="evidence" value="ECO:0007669"/>
    <property type="project" value="UniProtKB-KW"/>
</dbReference>
<dbReference type="Gene3D" id="1.10.4080.10">
    <property type="entry name" value="ADP-ribosylation/Crystallin J1"/>
    <property type="match status" value="1"/>
</dbReference>